<dbReference type="NCBIfam" id="TIGR02385">
    <property type="entry name" value="RelE_StbE"/>
    <property type="match status" value="1"/>
</dbReference>
<keyword evidence="2" id="KW-1277">Toxin-antitoxin system</keyword>
<dbReference type="Pfam" id="PF05016">
    <property type="entry name" value="ParE_toxin"/>
    <property type="match status" value="1"/>
</dbReference>
<evidence type="ECO:0000313" key="3">
    <source>
        <dbReference type="EMBL" id="NNJ17187.1"/>
    </source>
</evidence>
<dbReference type="EMBL" id="AMWJ02000002">
    <property type="protein sequence ID" value="NNJ17187.1"/>
    <property type="molecule type" value="Genomic_DNA"/>
</dbReference>
<sequence>MSSSQTPKEAATDYALEFNLRAKKEFDRLDAAIRLQLAKKLKSRLAEPRVDADKLSGMPDCYKIKLRSSGYRLVYQVFDKRLVVLVIAVGKRENNQAYGAALSRFTH</sequence>
<evidence type="ECO:0000256" key="1">
    <source>
        <dbReference type="ARBA" id="ARBA00006226"/>
    </source>
</evidence>
<organism evidence="3 4">
    <name type="scientific">Pseudomonas bharatica CSV86</name>
    <dbReference type="NCBI Taxonomy" id="1005395"/>
    <lineage>
        <taxon>Bacteria</taxon>
        <taxon>Pseudomonadati</taxon>
        <taxon>Pseudomonadota</taxon>
        <taxon>Gammaproteobacteria</taxon>
        <taxon>Pseudomonadales</taxon>
        <taxon>Pseudomonadaceae</taxon>
        <taxon>Pseudomonas</taxon>
        <taxon>Pseudomonas bharatica</taxon>
    </lineage>
</organism>
<dbReference type="Proteomes" id="UP000010448">
    <property type="component" value="Unassembled WGS sequence"/>
</dbReference>
<evidence type="ECO:0000256" key="2">
    <source>
        <dbReference type="ARBA" id="ARBA00022649"/>
    </source>
</evidence>
<dbReference type="SUPFAM" id="SSF143011">
    <property type="entry name" value="RelE-like"/>
    <property type="match status" value="1"/>
</dbReference>
<protein>
    <submittedName>
        <fullName evidence="3">Type II toxin-antitoxin system RelE/ParE family toxin</fullName>
    </submittedName>
</protein>
<dbReference type="OrthoDB" id="9801234at2"/>
<comment type="caution">
    <text evidence="3">The sequence shown here is derived from an EMBL/GenBank/DDBJ whole genome shotgun (WGS) entry which is preliminary data.</text>
</comment>
<dbReference type="PANTHER" id="PTHR35601:SF2">
    <property type="entry name" value="MRNA INTERFERASE TOXIN RELE"/>
    <property type="match status" value="1"/>
</dbReference>
<reference evidence="3 4" key="1">
    <citation type="journal article" date="2013" name="Genome Announc.">
        <title>Genome Sequence of Naphthalene-Degrading Soil Bacterium Pseudomonas putida CSV86.</title>
        <authorList>
            <person name="Phale P.S."/>
            <person name="Paliwal V."/>
            <person name="Raju S.C."/>
            <person name="Modak A."/>
            <person name="Purohit H.J."/>
        </authorList>
    </citation>
    <scope>NUCLEOTIDE SEQUENCE [LARGE SCALE GENOMIC DNA]</scope>
    <source>
        <strain evidence="3 4">CSV86</strain>
    </source>
</reference>
<keyword evidence="4" id="KW-1185">Reference proteome</keyword>
<proteinExistence type="inferred from homology"/>
<dbReference type="RefSeq" id="WP_009403283.1">
    <property type="nucleotide sequence ID" value="NZ_AMWJ02000002.1"/>
</dbReference>
<dbReference type="AlphaFoldDB" id="L1LWC4"/>
<dbReference type="InterPro" id="IPR035093">
    <property type="entry name" value="RelE/ParE_toxin_dom_sf"/>
</dbReference>
<dbReference type="InterPro" id="IPR007712">
    <property type="entry name" value="RelE/ParE_toxin"/>
</dbReference>
<name>L1LWC4_9PSED</name>
<accession>L1LWC4</accession>
<dbReference type="Gene3D" id="3.30.2310.20">
    <property type="entry name" value="RelE-like"/>
    <property type="match status" value="1"/>
</dbReference>
<comment type="similarity">
    <text evidence="1">Belongs to the RelE toxin family.</text>
</comment>
<gene>
    <name evidence="3" type="ORF">CSV86_019375</name>
</gene>
<dbReference type="PANTHER" id="PTHR35601">
    <property type="entry name" value="TOXIN RELE"/>
    <property type="match status" value="1"/>
</dbReference>
<evidence type="ECO:0000313" key="4">
    <source>
        <dbReference type="Proteomes" id="UP000010448"/>
    </source>
</evidence>
<dbReference type="eggNOG" id="COG2026">
    <property type="taxonomic scope" value="Bacteria"/>
</dbReference>